<dbReference type="AlphaFoldDB" id="A0AAD8YI10"/>
<organism evidence="4 5">
    <name type="scientific">Skeletonema marinoi</name>
    <dbReference type="NCBI Taxonomy" id="267567"/>
    <lineage>
        <taxon>Eukaryota</taxon>
        <taxon>Sar</taxon>
        <taxon>Stramenopiles</taxon>
        <taxon>Ochrophyta</taxon>
        <taxon>Bacillariophyta</taxon>
        <taxon>Coscinodiscophyceae</taxon>
        <taxon>Thalassiosirophycidae</taxon>
        <taxon>Thalassiosirales</taxon>
        <taxon>Skeletonemataceae</taxon>
        <taxon>Skeletonema</taxon>
        <taxon>Skeletonema marinoi-dohrnii complex</taxon>
    </lineage>
</organism>
<accession>A0AAD8YI10</accession>
<evidence type="ECO:0000256" key="1">
    <source>
        <dbReference type="ARBA" id="ARBA00010236"/>
    </source>
</evidence>
<dbReference type="Pfam" id="PF00685">
    <property type="entry name" value="Sulfotransfer_1"/>
    <property type="match status" value="1"/>
</dbReference>
<dbReference type="PANTHER" id="PTHR45964">
    <property type="entry name" value="WSCD FAMILY MEMBER CG9164"/>
    <property type="match status" value="1"/>
</dbReference>
<keyword evidence="2" id="KW-1133">Transmembrane helix</keyword>
<name>A0AAD8YI10_9STRA</name>
<feature type="transmembrane region" description="Helical" evidence="2">
    <location>
        <begin position="20"/>
        <end position="41"/>
    </location>
</feature>
<dbReference type="GO" id="GO:0008146">
    <property type="term" value="F:sulfotransferase activity"/>
    <property type="evidence" value="ECO:0007669"/>
    <property type="project" value="InterPro"/>
</dbReference>
<comment type="caution">
    <text evidence="4">The sequence shown here is derived from an EMBL/GenBank/DDBJ whole genome shotgun (WGS) entry which is preliminary data.</text>
</comment>
<dbReference type="InterPro" id="IPR027417">
    <property type="entry name" value="P-loop_NTPase"/>
</dbReference>
<dbReference type="SUPFAM" id="SSF52540">
    <property type="entry name" value="P-loop containing nucleoside triphosphate hydrolases"/>
    <property type="match status" value="1"/>
</dbReference>
<evidence type="ECO:0000259" key="3">
    <source>
        <dbReference type="Pfam" id="PF00685"/>
    </source>
</evidence>
<evidence type="ECO:0000313" key="4">
    <source>
        <dbReference type="EMBL" id="KAK1745561.1"/>
    </source>
</evidence>
<sequence>MQQSPMQQQEGKTASRSRRAASFVAATAGLLCFLIGTSVMYTTNRSSSSVVAVTNPNNNPDIEEASSLSSSTSLLRPSRRALSELVRVEDGEDLCSYKRARLIAVSLAEHDVSPTYQASFPGSGARMTHELIRALTGIAISTDHAYAVETNRHRHSVAVKTHYPDPNGVPLDEFDEHFNGAVLVLRHPAKAIPSFFNFWYERVHHLANHSTRAPLEEWIKFRDTSLVRQLQHYQQHMDFWMLKYEQNKEKLLVVTYEDMTDDVKGPETTARIAEFLNAAEGVQTVPPESITCIWQKVVKYEDIGIKLKYGSHRTGGPKSNPYTDIQLYAIQLMMQEQRIKFQNDPDMVAIMDRYISMTLEMQPELVTS</sequence>
<evidence type="ECO:0000313" key="5">
    <source>
        <dbReference type="Proteomes" id="UP001224775"/>
    </source>
</evidence>
<keyword evidence="2" id="KW-0812">Transmembrane</keyword>
<dbReference type="InterPro" id="IPR000863">
    <property type="entry name" value="Sulfotransferase_dom"/>
</dbReference>
<feature type="domain" description="Sulfotransferase" evidence="3">
    <location>
        <begin position="144"/>
        <end position="279"/>
    </location>
</feature>
<protein>
    <recommendedName>
        <fullName evidence="3">Sulfotransferase domain-containing protein</fullName>
    </recommendedName>
</protein>
<dbReference type="EMBL" id="JATAAI010000005">
    <property type="protein sequence ID" value="KAK1745561.1"/>
    <property type="molecule type" value="Genomic_DNA"/>
</dbReference>
<keyword evidence="5" id="KW-1185">Reference proteome</keyword>
<keyword evidence="2" id="KW-0472">Membrane</keyword>
<dbReference type="PANTHER" id="PTHR45964:SF5">
    <property type="entry name" value="WSCD FAMILY MEMBER CG9164"/>
    <property type="match status" value="1"/>
</dbReference>
<comment type="similarity">
    <text evidence="1">Belongs to the WSCD family.</text>
</comment>
<evidence type="ECO:0000256" key="2">
    <source>
        <dbReference type="SAM" id="Phobius"/>
    </source>
</evidence>
<dbReference type="Gene3D" id="3.40.50.300">
    <property type="entry name" value="P-loop containing nucleotide triphosphate hydrolases"/>
    <property type="match status" value="1"/>
</dbReference>
<dbReference type="Proteomes" id="UP001224775">
    <property type="component" value="Unassembled WGS sequence"/>
</dbReference>
<proteinExistence type="inferred from homology"/>
<reference evidence="4" key="1">
    <citation type="submission" date="2023-06" db="EMBL/GenBank/DDBJ databases">
        <title>Survivors Of The Sea: Transcriptome response of Skeletonema marinoi to long-term dormancy.</title>
        <authorList>
            <person name="Pinder M.I.M."/>
            <person name="Kourtchenko O."/>
            <person name="Robertson E.K."/>
            <person name="Larsson T."/>
            <person name="Maumus F."/>
            <person name="Osuna-Cruz C.M."/>
            <person name="Vancaester E."/>
            <person name="Stenow R."/>
            <person name="Vandepoele K."/>
            <person name="Ploug H."/>
            <person name="Bruchert V."/>
            <person name="Godhe A."/>
            <person name="Topel M."/>
        </authorList>
    </citation>
    <scope>NUCLEOTIDE SEQUENCE</scope>
    <source>
        <strain evidence="4">R05AC</strain>
    </source>
</reference>
<gene>
    <name evidence="4" type="ORF">QTG54_003485</name>
</gene>
<dbReference type="InterPro" id="IPR051589">
    <property type="entry name" value="Sialate-O-sulfotransferase"/>
</dbReference>